<feature type="domain" description="Carbohydrate-binding" evidence="3">
    <location>
        <begin position="101"/>
        <end position="257"/>
    </location>
</feature>
<dbReference type="GO" id="GO:0030246">
    <property type="term" value="F:carbohydrate binding"/>
    <property type="evidence" value="ECO:0007669"/>
    <property type="project" value="InterPro"/>
</dbReference>
<keyword evidence="2" id="KW-1133">Transmembrane helix</keyword>
<evidence type="ECO:0000256" key="1">
    <source>
        <dbReference type="SAM" id="MobiDB-lite"/>
    </source>
</evidence>
<evidence type="ECO:0000313" key="5">
    <source>
        <dbReference type="EMBL" id="RFT15651.1"/>
    </source>
</evidence>
<dbReference type="InterPro" id="IPR010502">
    <property type="entry name" value="Carb-bd_dom_fam9"/>
</dbReference>
<feature type="region of interest" description="Disordered" evidence="1">
    <location>
        <begin position="1"/>
        <end position="36"/>
    </location>
</feature>
<dbReference type="Pfam" id="PF19313">
    <property type="entry name" value="DUF5916"/>
    <property type="match status" value="1"/>
</dbReference>
<reference evidence="5 6" key="1">
    <citation type="submission" date="2018-08" db="EMBL/GenBank/DDBJ databases">
        <title>Genome analysis of the thermophilic bacterium of the candidate phylum Aminicenantes from deep subsurface aquifer revealed its physiology and ecological role.</title>
        <authorList>
            <person name="Kadnikov V.V."/>
            <person name="Mardanov A.V."/>
            <person name="Beletsky A.V."/>
            <person name="Karnachuk O.V."/>
            <person name="Ravin N.V."/>
        </authorList>
    </citation>
    <scope>NUCLEOTIDE SEQUENCE [LARGE SCALE GENOMIC DNA]</scope>
    <source>
        <strain evidence="5">BY38</strain>
    </source>
</reference>
<protein>
    <submittedName>
        <fullName evidence="5">Uncharacterized protein</fullName>
    </submittedName>
</protein>
<organism evidence="5 6">
    <name type="scientific">Candidatus Saccharicenans subterraneus</name>
    <dbReference type="NCBI Taxonomy" id="2508984"/>
    <lineage>
        <taxon>Bacteria</taxon>
        <taxon>Candidatus Aminicenantota</taxon>
        <taxon>Candidatus Aminicenantia</taxon>
        <taxon>Candidatus Aminicenantales</taxon>
        <taxon>Candidatus Saccharicenantaceae</taxon>
        <taxon>Candidatus Saccharicenans</taxon>
    </lineage>
</organism>
<dbReference type="CDD" id="cd09618">
    <property type="entry name" value="CBM9_like_2"/>
    <property type="match status" value="1"/>
</dbReference>
<keyword evidence="2" id="KW-0812">Transmembrane</keyword>
<dbReference type="GO" id="GO:0016052">
    <property type="term" value="P:carbohydrate catabolic process"/>
    <property type="evidence" value="ECO:0007669"/>
    <property type="project" value="InterPro"/>
</dbReference>
<dbReference type="GO" id="GO:0004553">
    <property type="term" value="F:hydrolase activity, hydrolyzing O-glycosyl compounds"/>
    <property type="evidence" value="ECO:0007669"/>
    <property type="project" value="InterPro"/>
</dbReference>
<sequence>MRETGPAPAQARPVSPGSRRHLPESRPGTQPLTGHLKSRSRLNLSVGLASLLLSLLIIITAFPPVAGAQQDQAATPAASGKKQPLKKVALARAINPHAPAIDGKLDDPAWQHGEWYSDFVQFHPYEGQPPAEQTAFKVLYDDSHLYIAIRCYDSKPETIERRLSRRDNTSGDYVMVLIDSLHDLRTSYCFAVNAAGVKADQLLPNDSFDENTVDLSWDPIWEARAAVDDKGWTAEMKIPFSQLRFSTAGEQVWGFEVWRELFRNGEISLWQPVPKDAPGWTSQFGELRGMTGLRPPRQVEIMPYTVGKMRTYPSEAGNPFLTGRENKLLGGLDGKVGLTHDLTLNFTLNPDFGQVEADPSEINLTAYETYFEEKRPFFVEGQNITNFKITAGDGDFSFDNLFYSRRIGRAPQIYPETSGFYSLPQSTTILGAFKLSGKTRNGWSIGAMEALTSRESASTYDSETELYGREIAEPLTNYLAFRLSKDYRQGATVIGTMFTAVNRDLEGQAENLLHRAAYTGGFDLYHSWKERQYYFSLKVVGSGVFGSPEAMQRTQTSSVHYYNRPDADYLNYNPTRRSLFGHGGSIDFGRMGGSNLMFATGLTWRSPGLELNDIGYVRSADVVLQYVWVGYRFYKPFSIFRNLNINFNEWSGWNFGGERIFTGGNVNAWTQFKNYWSLSLGINRQFSGLSQSALRGGPLLRSAPAWNIWNSIQTDGRKKLRLALQGQWRKADNDDNLSFNLGPQITYVPVPAFNLSLRPSYSFFRTELQYVGTVDYGAEKRYLVGKIEQKTLSMVVRLNLSLTPDLSLQFYGMPFISAGKYSRFKMITEPRAREWADRYHVFGEGEISYDEGAAVYRVDENGDGLVDYSFGNPDFNFRQFRSNLVLRWEYRPGSTLFLVWSQGRTDYGYSGLLDFENDLSSLFQGKPDNVFLIKFSYNFNL</sequence>
<proteinExistence type="predicted"/>
<dbReference type="InterPro" id="IPR045670">
    <property type="entry name" value="DUF5916"/>
</dbReference>
<dbReference type="SUPFAM" id="SSF49344">
    <property type="entry name" value="CBD9-like"/>
    <property type="match status" value="1"/>
</dbReference>
<dbReference type="Proteomes" id="UP000257323">
    <property type="component" value="Unassembled WGS sequence"/>
</dbReference>
<evidence type="ECO:0000313" key="6">
    <source>
        <dbReference type="Proteomes" id="UP000257323"/>
    </source>
</evidence>
<feature type="domain" description="DUF5916" evidence="4">
    <location>
        <begin position="295"/>
        <end position="937"/>
    </location>
</feature>
<dbReference type="AlphaFoldDB" id="A0A3E2BLQ5"/>
<accession>A0A3E2BLQ5</accession>
<evidence type="ECO:0000259" key="4">
    <source>
        <dbReference type="Pfam" id="PF19313"/>
    </source>
</evidence>
<dbReference type="Pfam" id="PF06452">
    <property type="entry name" value="CBM9_1"/>
    <property type="match status" value="1"/>
</dbReference>
<name>A0A3E2BLQ5_9BACT</name>
<evidence type="ECO:0000256" key="2">
    <source>
        <dbReference type="SAM" id="Phobius"/>
    </source>
</evidence>
<gene>
    <name evidence="5" type="ORF">OP8BY_0026</name>
</gene>
<comment type="caution">
    <text evidence="5">The sequence shown here is derived from an EMBL/GenBank/DDBJ whole genome shotgun (WGS) entry which is preliminary data.</text>
</comment>
<dbReference type="Gene3D" id="2.60.40.1190">
    <property type="match status" value="1"/>
</dbReference>
<dbReference type="EMBL" id="QUAH01000007">
    <property type="protein sequence ID" value="RFT15651.1"/>
    <property type="molecule type" value="Genomic_DNA"/>
</dbReference>
<keyword evidence="2" id="KW-0472">Membrane</keyword>
<feature type="transmembrane region" description="Helical" evidence="2">
    <location>
        <begin position="42"/>
        <end position="62"/>
    </location>
</feature>
<evidence type="ECO:0000259" key="3">
    <source>
        <dbReference type="Pfam" id="PF06452"/>
    </source>
</evidence>